<dbReference type="AlphaFoldDB" id="A0A9X2P9K1"/>
<dbReference type="EMBL" id="JANSUY010000029">
    <property type="protein sequence ID" value="MCR9017371.1"/>
    <property type="molecule type" value="Genomic_DNA"/>
</dbReference>
<evidence type="ECO:0000256" key="5">
    <source>
        <dbReference type="ARBA" id="ARBA00022801"/>
    </source>
</evidence>
<dbReference type="CDD" id="cd04275">
    <property type="entry name" value="ZnMc_pappalysin_like"/>
    <property type="match status" value="1"/>
</dbReference>
<evidence type="ECO:0000256" key="1">
    <source>
        <dbReference type="ARBA" id="ARBA00008721"/>
    </source>
</evidence>
<dbReference type="Gene3D" id="2.60.40.10">
    <property type="entry name" value="Immunoglobulins"/>
    <property type="match status" value="1"/>
</dbReference>
<evidence type="ECO:0000256" key="6">
    <source>
        <dbReference type="ARBA" id="ARBA00022833"/>
    </source>
</evidence>
<dbReference type="NCBIfam" id="NF038128">
    <property type="entry name" value="choice_anch_J"/>
    <property type="match status" value="1"/>
</dbReference>
<dbReference type="Pfam" id="PF05572">
    <property type="entry name" value="Peptidase_M43"/>
    <property type="match status" value="1"/>
</dbReference>
<feature type="domain" description="Peptidase M43 pregnancy-associated plasma-A" evidence="10">
    <location>
        <begin position="192"/>
        <end position="340"/>
    </location>
</feature>
<protein>
    <submittedName>
        <fullName evidence="12">M43 family zinc metalloprotease</fullName>
    </submittedName>
</protein>
<evidence type="ECO:0000256" key="3">
    <source>
        <dbReference type="ARBA" id="ARBA00022723"/>
    </source>
</evidence>
<feature type="domain" description="Secretion system C-terminal sorting" evidence="11">
    <location>
        <begin position="942"/>
        <end position="1017"/>
    </location>
</feature>
<dbReference type="InterPro" id="IPR013783">
    <property type="entry name" value="Ig-like_fold"/>
</dbReference>
<comment type="caution">
    <text evidence="12">The sequence shown here is derived from an EMBL/GenBank/DDBJ whole genome shotgun (WGS) entry which is preliminary data.</text>
</comment>
<proteinExistence type="inferred from homology"/>
<dbReference type="InterPro" id="IPR024079">
    <property type="entry name" value="MetalloPept_cat_dom_sf"/>
</dbReference>
<feature type="signal peptide" evidence="9">
    <location>
        <begin position="1"/>
        <end position="27"/>
    </location>
</feature>
<evidence type="ECO:0000256" key="4">
    <source>
        <dbReference type="ARBA" id="ARBA00022729"/>
    </source>
</evidence>
<keyword evidence="7 12" id="KW-0482">Metalloprotease</keyword>
<evidence type="ECO:0000256" key="2">
    <source>
        <dbReference type="ARBA" id="ARBA00022670"/>
    </source>
</evidence>
<dbReference type="SUPFAM" id="SSF55486">
    <property type="entry name" value="Metalloproteases ('zincins'), catalytic domain"/>
    <property type="match status" value="1"/>
</dbReference>
<dbReference type="RefSeq" id="WP_258425207.1">
    <property type="nucleotide sequence ID" value="NZ_JANSUY010000029.1"/>
</dbReference>
<name>A0A9X2P9K1_9BACT</name>
<keyword evidence="13" id="KW-1185">Reference proteome</keyword>
<dbReference type="Pfam" id="PF18962">
    <property type="entry name" value="Por_Secre_tail"/>
    <property type="match status" value="1"/>
</dbReference>
<dbReference type="GO" id="GO:0008237">
    <property type="term" value="F:metallopeptidase activity"/>
    <property type="evidence" value="ECO:0007669"/>
    <property type="project" value="UniProtKB-KW"/>
</dbReference>
<dbReference type="GO" id="GO:0006508">
    <property type="term" value="P:proteolysis"/>
    <property type="evidence" value="ECO:0007669"/>
    <property type="project" value="UniProtKB-KW"/>
</dbReference>
<keyword evidence="4 9" id="KW-0732">Signal</keyword>
<accession>A0A9X2P9K1</accession>
<evidence type="ECO:0000256" key="8">
    <source>
        <dbReference type="ARBA" id="ARBA00023157"/>
    </source>
</evidence>
<evidence type="ECO:0000259" key="11">
    <source>
        <dbReference type="Pfam" id="PF18962"/>
    </source>
</evidence>
<evidence type="ECO:0000256" key="7">
    <source>
        <dbReference type="ARBA" id="ARBA00023049"/>
    </source>
</evidence>
<comment type="similarity">
    <text evidence="1">Belongs to the peptidase M43B family.</text>
</comment>
<evidence type="ECO:0000313" key="13">
    <source>
        <dbReference type="Proteomes" id="UP001142175"/>
    </source>
</evidence>
<evidence type="ECO:0000313" key="12">
    <source>
        <dbReference type="EMBL" id="MCR9017371.1"/>
    </source>
</evidence>
<sequence>MKLKSFGKGIRYALFLLFSLTNLKVEAQNFFGQPYQHIHDEKCAHVLMEKMQEDKLGIYGSREYFESWITKEINQKKKNFNPQQRVQAEKRVIPVVVHVLHNGTPEGASTNIPFSQIESQIRILNEDFRRLNADTIFTPEEFLGVVADANVEFVLAKQDPNGLPTTGVVRVLSPKTSFNPNSSSDVELISQTSLWPPEDYLNIWVVTLVSPFIGYASFPVSNLPGLNFPPNSRETDGVTIDYRYFGEGDNAVSGSKGRTTTHEVGHFFGLRHIWGDGDCSVDDFVEDTPLQSGSNNACRTSNPRFTCNTRDLVENYMDYTPDNCMNNFTFGQVARMDVVLAESPRRASLVNGRGTIAPELFSSDLALQKIVEPQDLICDLTLTPVLEILNRGTNVITSATIEIRNNGTLLQSKNFNLNLNTGQETTVSFDPISLNSSGNNFVATIRLVNGTADQNPSNNTIQSSPSIQPVVPLPYAFSFDDIGNKWVIDNPDGLFTWQATQVVLDGQAEQALFIRNYEYEAFGELDYFISPQIDLSTFQNAQLTFNMAYGPFNNNSFGDYLLVAVSTDCGNTFDIINAPYDKDFNFLRTSTPTLDEFIPTSNSQFRREIVNLSQFAGFGNVRVAFIGRNGFGNNLYIKDIEILQEETFKYDLKLEELISPTPIGSNNHESEVISVTNTGNLPISGFIFRRISGGSNQGFIARAEPLAAGETANINLPKSTSLGINTLSYTILFPNFDQNAREEITLSRFVHMDTEKTRAPFRQNFNGTSTIGPWISINPENQFPSWVISPLQSGSIGSNVSKVEITPTENSFWLGSPILDLSISPQASVFFDRAAGIVNPNTVLKVMASDNGGDTYTEVYRKTGAEITTVQAANANPNNASEFVRDFVDLTPFAGTNKKNSRIAFVIENSDEESSSVYLDNIELFISANPEPVVPELGEISLYPNPAVEYFNVAFNFANYESVNIQIFSSTGALLHDVDYANTLNQTYTFASQQFSKGLFIVKITSRSVSETRKLFIQ</sequence>
<reference evidence="12" key="1">
    <citation type="submission" date="2022-08" db="EMBL/GenBank/DDBJ databases">
        <authorList>
            <person name="Zhang D."/>
        </authorList>
    </citation>
    <scope>NUCLEOTIDE SEQUENCE</scope>
    <source>
        <strain evidence="12">XJ19-11</strain>
    </source>
</reference>
<gene>
    <name evidence="12" type="ORF">NU887_20210</name>
</gene>
<dbReference type="InterPro" id="IPR026444">
    <property type="entry name" value="Secre_tail"/>
</dbReference>
<keyword evidence="2" id="KW-0645">Protease</keyword>
<dbReference type="Gene3D" id="2.60.120.260">
    <property type="entry name" value="Galactose-binding domain-like"/>
    <property type="match status" value="1"/>
</dbReference>
<dbReference type="InterPro" id="IPR008754">
    <property type="entry name" value="Peptidase_M43"/>
</dbReference>
<dbReference type="PANTHER" id="PTHR47466">
    <property type="match status" value="1"/>
</dbReference>
<keyword evidence="3" id="KW-0479">Metal-binding</keyword>
<evidence type="ECO:0000256" key="9">
    <source>
        <dbReference type="SAM" id="SignalP"/>
    </source>
</evidence>
<keyword evidence="6" id="KW-0862">Zinc</keyword>
<dbReference type="PANTHER" id="PTHR47466:SF1">
    <property type="entry name" value="METALLOPROTEASE MEP1 (AFU_ORTHOLOGUE AFUA_1G07730)-RELATED"/>
    <property type="match status" value="1"/>
</dbReference>
<dbReference type="Gene3D" id="3.40.390.10">
    <property type="entry name" value="Collagenase (Catalytic Domain)"/>
    <property type="match status" value="1"/>
</dbReference>
<dbReference type="GO" id="GO:0046872">
    <property type="term" value="F:metal ion binding"/>
    <property type="evidence" value="ECO:0007669"/>
    <property type="project" value="UniProtKB-KW"/>
</dbReference>
<organism evidence="12 13">
    <name type="scientific">Aquiflexum gelatinilyticum</name>
    <dbReference type="NCBI Taxonomy" id="2961943"/>
    <lineage>
        <taxon>Bacteria</taxon>
        <taxon>Pseudomonadati</taxon>
        <taxon>Bacteroidota</taxon>
        <taxon>Cytophagia</taxon>
        <taxon>Cytophagales</taxon>
        <taxon>Cyclobacteriaceae</taxon>
        <taxon>Aquiflexum</taxon>
    </lineage>
</organism>
<feature type="chain" id="PRO_5040723358" evidence="9">
    <location>
        <begin position="28"/>
        <end position="1018"/>
    </location>
</feature>
<evidence type="ECO:0000259" key="10">
    <source>
        <dbReference type="Pfam" id="PF05572"/>
    </source>
</evidence>
<dbReference type="Proteomes" id="UP001142175">
    <property type="component" value="Unassembled WGS sequence"/>
</dbReference>
<keyword evidence="5" id="KW-0378">Hydrolase</keyword>
<dbReference type="NCBIfam" id="TIGR04183">
    <property type="entry name" value="Por_Secre_tail"/>
    <property type="match status" value="1"/>
</dbReference>
<keyword evidence="8" id="KW-1015">Disulfide bond</keyword>